<dbReference type="OrthoDB" id="514226at2"/>
<protein>
    <recommendedName>
        <fullName evidence="3">DUF3288 family protein</fullName>
    </recommendedName>
</protein>
<dbReference type="AlphaFoldDB" id="B7JXK3"/>
<dbReference type="EMBL" id="CP001287">
    <property type="protein sequence ID" value="ACK64760.1"/>
    <property type="molecule type" value="Genomic_DNA"/>
</dbReference>
<dbReference type="KEGG" id="cyp:PCC8801_0675"/>
<dbReference type="eggNOG" id="ENOG5032Y24">
    <property type="taxonomic scope" value="Bacteria"/>
</dbReference>
<dbReference type="Proteomes" id="UP000008204">
    <property type="component" value="Chromosome"/>
</dbReference>
<organism evidence="1 2">
    <name type="scientific">Rippkaea orientalis (strain PCC 8801 / RF-1)</name>
    <name type="common">Cyanothece sp. (strain PCC 8801)</name>
    <dbReference type="NCBI Taxonomy" id="41431"/>
    <lineage>
        <taxon>Bacteria</taxon>
        <taxon>Bacillati</taxon>
        <taxon>Cyanobacteriota</taxon>
        <taxon>Cyanophyceae</taxon>
        <taxon>Oscillatoriophycideae</taxon>
        <taxon>Chroococcales</taxon>
        <taxon>Aphanothecaceae</taxon>
        <taxon>Rippkaea</taxon>
        <taxon>Rippkaea orientalis</taxon>
    </lineage>
</organism>
<name>B7JXK3_RIPO1</name>
<dbReference type="HOGENOM" id="CLU_160065_1_0_3"/>
<reference evidence="2" key="1">
    <citation type="journal article" date="2011" name="MBio">
        <title>Novel metabolic attributes of the genus Cyanothece, comprising a group of unicellular nitrogen-fixing Cyanobacteria.</title>
        <authorList>
            <person name="Bandyopadhyay A."/>
            <person name="Elvitigala T."/>
            <person name="Welsh E."/>
            <person name="Stockel J."/>
            <person name="Liberton M."/>
            <person name="Min H."/>
            <person name="Sherman L.A."/>
            <person name="Pakrasi H.B."/>
        </authorList>
    </citation>
    <scope>NUCLEOTIDE SEQUENCE [LARGE SCALE GENOMIC DNA]</scope>
    <source>
        <strain evidence="2">PCC 8801</strain>
    </source>
</reference>
<sequence>MPQDQQHPQEKKDQEIVNTLLTSSPNPHNLAELARLRIRYRNFPGARQIQQDLDLVLQGWELTEEQLFDQTRQLHDTRQVYQRKIEEEAQDWS</sequence>
<dbReference type="InterPro" id="IPR021705">
    <property type="entry name" value="DUF3288"/>
</dbReference>
<accession>B7JXK3</accession>
<proteinExistence type="predicted"/>
<evidence type="ECO:0000313" key="2">
    <source>
        <dbReference type="Proteomes" id="UP000008204"/>
    </source>
</evidence>
<keyword evidence="2" id="KW-1185">Reference proteome</keyword>
<gene>
    <name evidence="1" type="ordered locus">PCC8801_0675</name>
</gene>
<dbReference type="Pfam" id="PF11691">
    <property type="entry name" value="DUF3288"/>
    <property type="match status" value="1"/>
</dbReference>
<evidence type="ECO:0000313" key="1">
    <source>
        <dbReference type="EMBL" id="ACK64760.1"/>
    </source>
</evidence>
<evidence type="ECO:0008006" key="3">
    <source>
        <dbReference type="Google" id="ProtNLM"/>
    </source>
</evidence>
<dbReference type="RefSeq" id="WP_012594036.1">
    <property type="nucleotide sequence ID" value="NC_011726.1"/>
</dbReference>
<dbReference type="STRING" id="41431.PCC8801_0675"/>